<comment type="caution">
    <text evidence="9">The sequence shown here is derived from an EMBL/GenBank/DDBJ whole genome shotgun (WGS) entry which is preliminary data.</text>
</comment>
<dbReference type="AlphaFoldDB" id="A0A366KAL6"/>
<evidence type="ECO:0000313" key="10">
    <source>
        <dbReference type="Proteomes" id="UP000252530"/>
    </source>
</evidence>
<keyword evidence="10" id="KW-1185">Reference proteome</keyword>
<gene>
    <name evidence="9" type="ORF">CRD60_03125</name>
</gene>
<reference evidence="9 10" key="1">
    <citation type="submission" date="2017-10" db="EMBL/GenBank/DDBJ databases">
        <title>Bifidobacterium xylocopum sp. nov. and Bifidobacterium aemilianum sp. nov., from the carpenter bee (Xylocopa violacea) digestive tract.</title>
        <authorList>
            <person name="Alberoni D."/>
            <person name="Baffoni L."/>
            <person name="Di Gioia D."/>
            <person name="Gaggia F."/>
            <person name="Biavati B."/>
        </authorList>
    </citation>
    <scope>NUCLEOTIDE SEQUENCE [LARGE SCALE GENOMIC DNA]</scope>
    <source>
        <strain evidence="9 10">XV10</strain>
    </source>
</reference>
<dbReference type="RefSeq" id="WP_113859837.1">
    <property type="nucleotide sequence ID" value="NZ_PDCG01000002.1"/>
</dbReference>
<evidence type="ECO:0000313" key="9">
    <source>
        <dbReference type="EMBL" id="RBP98153.1"/>
    </source>
</evidence>
<keyword evidence="5" id="KW-0239">DNA-directed DNA polymerase</keyword>
<dbReference type="EMBL" id="PDCG01000002">
    <property type="protein sequence ID" value="RBP98153.1"/>
    <property type="molecule type" value="Genomic_DNA"/>
</dbReference>
<evidence type="ECO:0000256" key="6">
    <source>
        <dbReference type="ARBA" id="ARBA00034754"/>
    </source>
</evidence>
<dbReference type="SUPFAM" id="SSF48019">
    <property type="entry name" value="post-AAA+ oligomerization domain-like"/>
    <property type="match status" value="1"/>
</dbReference>
<dbReference type="GO" id="GO:0003887">
    <property type="term" value="F:DNA-directed DNA polymerase activity"/>
    <property type="evidence" value="ECO:0007669"/>
    <property type="project" value="UniProtKB-KW"/>
</dbReference>
<dbReference type="Pfam" id="PF21694">
    <property type="entry name" value="DNA_pol3_delta_C"/>
    <property type="match status" value="1"/>
</dbReference>
<dbReference type="InterPro" id="IPR005790">
    <property type="entry name" value="DNA_polIII_delta"/>
</dbReference>
<evidence type="ECO:0000256" key="5">
    <source>
        <dbReference type="ARBA" id="ARBA00022932"/>
    </source>
</evidence>
<keyword evidence="3" id="KW-0548">Nucleotidyltransferase</keyword>
<evidence type="ECO:0000256" key="4">
    <source>
        <dbReference type="ARBA" id="ARBA00022705"/>
    </source>
</evidence>
<evidence type="ECO:0000259" key="8">
    <source>
        <dbReference type="Pfam" id="PF21694"/>
    </source>
</evidence>
<keyword evidence="2" id="KW-0808">Transferase</keyword>
<accession>A0A366KAL6</accession>
<dbReference type="NCBIfam" id="TIGR01128">
    <property type="entry name" value="holA"/>
    <property type="match status" value="1"/>
</dbReference>
<evidence type="ECO:0000256" key="7">
    <source>
        <dbReference type="ARBA" id="ARBA00049244"/>
    </source>
</evidence>
<protein>
    <recommendedName>
        <fullName evidence="1">DNA-directed DNA polymerase</fullName>
        <ecNumber evidence="1">2.7.7.7</ecNumber>
    </recommendedName>
</protein>
<evidence type="ECO:0000256" key="2">
    <source>
        <dbReference type="ARBA" id="ARBA00022679"/>
    </source>
</evidence>
<evidence type="ECO:0000256" key="1">
    <source>
        <dbReference type="ARBA" id="ARBA00012417"/>
    </source>
</evidence>
<dbReference type="PANTHER" id="PTHR34388">
    <property type="entry name" value="DNA POLYMERASE III SUBUNIT DELTA"/>
    <property type="match status" value="1"/>
</dbReference>
<feature type="domain" description="DNA polymerase III delta subunit-like C-terminal" evidence="8">
    <location>
        <begin position="209"/>
        <end position="316"/>
    </location>
</feature>
<dbReference type="EC" id="2.7.7.7" evidence="1"/>
<dbReference type="Gene3D" id="1.20.272.10">
    <property type="match status" value="1"/>
</dbReference>
<name>A0A366KAL6_9BIFI</name>
<organism evidence="9 10">
    <name type="scientific">Bifidobacterium aemilianum</name>
    <dbReference type="NCBI Taxonomy" id="2493120"/>
    <lineage>
        <taxon>Bacteria</taxon>
        <taxon>Bacillati</taxon>
        <taxon>Actinomycetota</taxon>
        <taxon>Actinomycetes</taxon>
        <taxon>Bifidobacteriales</taxon>
        <taxon>Bifidobacteriaceae</taxon>
        <taxon>Bifidobacterium</taxon>
    </lineage>
</organism>
<dbReference type="GO" id="GO:0009360">
    <property type="term" value="C:DNA polymerase III complex"/>
    <property type="evidence" value="ECO:0007669"/>
    <property type="project" value="TreeGrafter"/>
</dbReference>
<comment type="similarity">
    <text evidence="6">Belongs to the DNA polymerase HolA subunit family.</text>
</comment>
<evidence type="ECO:0000256" key="3">
    <source>
        <dbReference type="ARBA" id="ARBA00022695"/>
    </source>
</evidence>
<comment type="catalytic activity">
    <reaction evidence="7">
        <text>DNA(n) + a 2'-deoxyribonucleoside 5'-triphosphate = DNA(n+1) + diphosphate</text>
        <dbReference type="Rhea" id="RHEA:22508"/>
        <dbReference type="Rhea" id="RHEA-COMP:17339"/>
        <dbReference type="Rhea" id="RHEA-COMP:17340"/>
        <dbReference type="ChEBI" id="CHEBI:33019"/>
        <dbReference type="ChEBI" id="CHEBI:61560"/>
        <dbReference type="ChEBI" id="CHEBI:173112"/>
        <dbReference type="EC" id="2.7.7.7"/>
    </reaction>
</comment>
<dbReference type="InterPro" id="IPR048466">
    <property type="entry name" value="DNA_pol3_delta-like_C"/>
</dbReference>
<dbReference type="PANTHER" id="PTHR34388:SF1">
    <property type="entry name" value="DNA POLYMERASE III SUBUNIT DELTA"/>
    <property type="match status" value="1"/>
</dbReference>
<dbReference type="InterPro" id="IPR008921">
    <property type="entry name" value="DNA_pol3_clamp-load_cplx_C"/>
</dbReference>
<dbReference type="OrthoDB" id="8478864at2"/>
<dbReference type="Proteomes" id="UP000252530">
    <property type="component" value="Unassembled WGS sequence"/>
</dbReference>
<dbReference type="GO" id="GO:0003677">
    <property type="term" value="F:DNA binding"/>
    <property type="evidence" value="ECO:0007669"/>
    <property type="project" value="InterPro"/>
</dbReference>
<sequence>MAKTSASVPAPLRIVVGGDSFLNNQRFRQLRDEALATRPEAEVIELNAGDCDHYAFDEAVSPSLLSDFFVVMVSDLQNADEKLVEAMVAYGKEAGANPSAFSAVICQHAGGAKGKKIITQLTASAGAQVENVADLKKPEAKLNFVIGQFQLQGRRVDPLAAQQLVSVLGESTSELAAMCAQLCFDFEDDPMGVDRVNQYLTANPQVSGFAVSDLAIEGKTAQAVVALRTVLEQGTQPIAMVGALAVGLRTLAKASAVRSGSISMAEAKANPWAIKNSTRKLSGWTSQGLSACLRMLAWADEECKTSSGDPVYAVERAVELISHKGRVA</sequence>
<dbReference type="GO" id="GO:0006261">
    <property type="term" value="P:DNA-templated DNA replication"/>
    <property type="evidence" value="ECO:0007669"/>
    <property type="project" value="TreeGrafter"/>
</dbReference>
<keyword evidence="4" id="KW-0235">DNA replication</keyword>
<proteinExistence type="inferred from homology"/>